<dbReference type="EMBL" id="LUUI01000107">
    <property type="protein sequence ID" value="OAI14669.1"/>
    <property type="molecule type" value="Genomic_DNA"/>
</dbReference>
<dbReference type="STRING" id="980561.A1359_10255"/>
<protein>
    <recommendedName>
        <fullName evidence="2">Tyr recombinase domain-containing protein</fullName>
    </recommendedName>
</protein>
<dbReference type="SUPFAM" id="SSF56349">
    <property type="entry name" value="DNA breaking-rejoining enzymes"/>
    <property type="match status" value="1"/>
</dbReference>
<keyword evidence="1" id="KW-0233">DNA recombination</keyword>
<evidence type="ECO:0000313" key="4">
    <source>
        <dbReference type="Proteomes" id="UP000078476"/>
    </source>
</evidence>
<evidence type="ECO:0000256" key="1">
    <source>
        <dbReference type="ARBA" id="ARBA00023172"/>
    </source>
</evidence>
<keyword evidence="4" id="KW-1185">Reference proteome</keyword>
<reference evidence="3 4" key="1">
    <citation type="submission" date="2016-03" db="EMBL/GenBank/DDBJ databases">
        <authorList>
            <person name="Ploux O."/>
        </authorList>
    </citation>
    <scope>NUCLEOTIDE SEQUENCE [LARGE SCALE GENOMIC DNA]</scope>
    <source>
        <strain evidence="3 4">R-45370</strain>
    </source>
</reference>
<accession>A0A177NBU3</accession>
<gene>
    <name evidence="3" type="ORF">A1359_10255</name>
</gene>
<dbReference type="GO" id="GO:0015074">
    <property type="term" value="P:DNA integration"/>
    <property type="evidence" value="ECO:0007669"/>
    <property type="project" value="InterPro"/>
</dbReference>
<dbReference type="OrthoDB" id="6819422at2"/>
<evidence type="ECO:0000313" key="3">
    <source>
        <dbReference type="EMBL" id="OAI14669.1"/>
    </source>
</evidence>
<sequence>MAYKRFESERFSDILKKPILTDSVGLPRYWVVVWSSFAIHNLAHSSETKTLRYIDAFYVFSEELCGLGYLDKILANLDISKIGELLEAYFISLQNLDEINSSISNKWDYCVAFVQDIVKYLSGNIIDEYNNKQGLSHINYLYEKYGQLKIQESKIPEPLRSLPSSVVKELYNLLDVDSDINPFKRPISRWNTFIIFRFALHCGLRRGEMLLLPVNAVKSEFDNNLGKIRYWINVTKIDEYADLDKRHNKPGIKTSSSYRSVPISEITAILIQSYVENIRGKPNHPFLLNTQKNTPLSHEAISYYFDIINYMLPFEVKLTLSNGLRKETVDPHDLRHTCAVVMLNRLLEKHSMDESLQQMRAFFGWSRESDMPLKYARAVFEDRLASVWMDIFDDHIELIRKIPEGI</sequence>
<dbReference type="Pfam" id="PF00589">
    <property type="entry name" value="Phage_integrase"/>
    <property type="match status" value="1"/>
</dbReference>
<dbReference type="GO" id="GO:0003677">
    <property type="term" value="F:DNA binding"/>
    <property type="evidence" value="ECO:0007669"/>
    <property type="project" value="InterPro"/>
</dbReference>
<dbReference type="InterPro" id="IPR011010">
    <property type="entry name" value="DNA_brk_join_enz"/>
</dbReference>
<dbReference type="GO" id="GO:0006310">
    <property type="term" value="P:DNA recombination"/>
    <property type="evidence" value="ECO:0007669"/>
    <property type="project" value="UniProtKB-KW"/>
</dbReference>
<evidence type="ECO:0000259" key="2">
    <source>
        <dbReference type="PROSITE" id="PS51898"/>
    </source>
</evidence>
<comment type="caution">
    <text evidence="3">The sequence shown here is derived from an EMBL/GenBank/DDBJ whole genome shotgun (WGS) entry which is preliminary data.</text>
</comment>
<dbReference type="InterPro" id="IPR002104">
    <property type="entry name" value="Integrase_catalytic"/>
</dbReference>
<organism evidence="3 4">
    <name type="scientific">Methylomonas lenta</name>
    <dbReference type="NCBI Taxonomy" id="980561"/>
    <lineage>
        <taxon>Bacteria</taxon>
        <taxon>Pseudomonadati</taxon>
        <taxon>Pseudomonadota</taxon>
        <taxon>Gammaproteobacteria</taxon>
        <taxon>Methylococcales</taxon>
        <taxon>Methylococcaceae</taxon>
        <taxon>Methylomonas</taxon>
    </lineage>
</organism>
<proteinExistence type="predicted"/>
<dbReference type="InterPro" id="IPR013762">
    <property type="entry name" value="Integrase-like_cat_sf"/>
</dbReference>
<name>A0A177NBU3_9GAMM</name>
<dbReference type="Gene3D" id="1.10.443.10">
    <property type="entry name" value="Intergrase catalytic core"/>
    <property type="match status" value="1"/>
</dbReference>
<dbReference type="AlphaFoldDB" id="A0A177NBU3"/>
<dbReference type="Proteomes" id="UP000078476">
    <property type="component" value="Unassembled WGS sequence"/>
</dbReference>
<dbReference type="PROSITE" id="PS51898">
    <property type="entry name" value="TYR_RECOMBINASE"/>
    <property type="match status" value="1"/>
</dbReference>
<dbReference type="RefSeq" id="WP_066982870.1">
    <property type="nucleotide sequence ID" value="NZ_LUUI01000107.1"/>
</dbReference>
<feature type="domain" description="Tyr recombinase" evidence="2">
    <location>
        <begin position="154"/>
        <end position="389"/>
    </location>
</feature>
<dbReference type="CDD" id="cd00397">
    <property type="entry name" value="DNA_BRE_C"/>
    <property type="match status" value="1"/>
</dbReference>